<gene>
    <name evidence="4" type="ORF">FSB_LOCUS3865</name>
</gene>
<dbReference type="PANTHER" id="PTHR31207:SF35">
    <property type="entry name" value="PROLAMIN-LIKE DOMAIN-CONTAINING PROTEIN"/>
    <property type="match status" value="1"/>
</dbReference>
<dbReference type="Pfam" id="PF05617">
    <property type="entry name" value="Prolamin_like"/>
    <property type="match status" value="1"/>
</dbReference>
<feature type="domain" description="Prolamin-like" evidence="3">
    <location>
        <begin position="60"/>
        <end position="131"/>
    </location>
</feature>
<dbReference type="InterPro" id="IPR008502">
    <property type="entry name" value="Prolamin-like"/>
</dbReference>
<proteinExistence type="predicted"/>
<sequence length="148" mass="16164">MAKFNNIFFMVALVLAGGVLASFAQEPEENISPSTLIDDTAFPPEGAMPPETEYTEYLEECAKKVEAECGKEIFLGMLESLPITKKCCLQLVKMGRACHNDLVKAIIFLPEYAPKASVAFSNSVQIWDKCVLVAEQTSPAPSPSPDME</sequence>
<evidence type="ECO:0000313" key="4">
    <source>
        <dbReference type="EMBL" id="SPC75983.1"/>
    </source>
</evidence>
<dbReference type="PANTHER" id="PTHR31207">
    <property type="entry name" value="ECA1 GAMETOGENESIS FAMILY PROTEIN (DUF784)-RELATED-RELATED"/>
    <property type="match status" value="1"/>
</dbReference>
<dbReference type="EMBL" id="OIVN01000191">
    <property type="protein sequence ID" value="SPC75983.1"/>
    <property type="molecule type" value="Genomic_DNA"/>
</dbReference>
<dbReference type="AlphaFoldDB" id="A0A2N9EMC2"/>
<feature type="chain" id="PRO_5014912509" description="Prolamin-like domain-containing protein" evidence="2">
    <location>
        <begin position="22"/>
        <end position="148"/>
    </location>
</feature>
<protein>
    <recommendedName>
        <fullName evidence="3">Prolamin-like domain-containing protein</fullName>
    </recommendedName>
</protein>
<feature type="signal peptide" evidence="2">
    <location>
        <begin position="1"/>
        <end position="21"/>
    </location>
</feature>
<evidence type="ECO:0000259" key="3">
    <source>
        <dbReference type="Pfam" id="PF05617"/>
    </source>
</evidence>
<evidence type="ECO:0000256" key="1">
    <source>
        <dbReference type="ARBA" id="ARBA00022729"/>
    </source>
</evidence>
<accession>A0A2N9EMC2</accession>
<organism evidence="4">
    <name type="scientific">Fagus sylvatica</name>
    <name type="common">Beechnut</name>
    <dbReference type="NCBI Taxonomy" id="28930"/>
    <lineage>
        <taxon>Eukaryota</taxon>
        <taxon>Viridiplantae</taxon>
        <taxon>Streptophyta</taxon>
        <taxon>Embryophyta</taxon>
        <taxon>Tracheophyta</taxon>
        <taxon>Spermatophyta</taxon>
        <taxon>Magnoliopsida</taxon>
        <taxon>eudicotyledons</taxon>
        <taxon>Gunneridae</taxon>
        <taxon>Pentapetalae</taxon>
        <taxon>rosids</taxon>
        <taxon>fabids</taxon>
        <taxon>Fagales</taxon>
        <taxon>Fagaceae</taxon>
        <taxon>Fagus</taxon>
    </lineage>
</organism>
<keyword evidence="1 2" id="KW-0732">Signal</keyword>
<evidence type="ECO:0000256" key="2">
    <source>
        <dbReference type="SAM" id="SignalP"/>
    </source>
</evidence>
<name>A0A2N9EMC2_FAGSY</name>
<reference evidence="4" key="1">
    <citation type="submission" date="2018-02" db="EMBL/GenBank/DDBJ databases">
        <authorList>
            <person name="Cohen D.B."/>
            <person name="Kent A.D."/>
        </authorList>
    </citation>
    <scope>NUCLEOTIDE SEQUENCE</scope>
</reference>
<dbReference type="InterPro" id="IPR040220">
    <property type="entry name" value="DD11"/>
</dbReference>